<evidence type="ECO:0000256" key="2">
    <source>
        <dbReference type="ARBA" id="ARBA00011233"/>
    </source>
</evidence>
<dbReference type="PANTHER" id="PTHR34501">
    <property type="entry name" value="PROTEIN YDDL-RELATED"/>
    <property type="match status" value="1"/>
</dbReference>
<keyword evidence="8" id="KW-0626">Porin</keyword>
<dbReference type="InterPro" id="IPR023614">
    <property type="entry name" value="Porin_dom_sf"/>
</dbReference>
<evidence type="ECO:0000256" key="9">
    <source>
        <dbReference type="ARBA" id="ARBA00023136"/>
    </source>
</evidence>
<dbReference type="PRINTS" id="PR00182">
    <property type="entry name" value="ECOLNEIPORIN"/>
</dbReference>
<comment type="caution">
    <text evidence="13">The sequence shown here is derived from an EMBL/GenBank/DDBJ whole genome shotgun (WGS) entry which is preliminary data.</text>
</comment>
<proteinExistence type="predicted"/>
<keyword evidence="9" id="KW-0472">Membrane</keyword>
<comment type="subcellular location">
    <subcellularLocation>
        <location evidence="1">Cell outer membrane</location>
        <topology evidence="1">Multi-pass membrane protein</topology>
    </subcellularLocation>
</comment>
<dbReference type="Gene3D" id="2.40.160.10">
    <property type="entry name" value="Porin"/>
    <property type="match status" value="1"/>
</dbReference>
<evidence type="ECO:0000256" key="5">
    <source>
        <dbReference type="ARBA" id="ARBA00022692"/>
    </source>
</evidence>
<evidence type="ECO:0000256" key="6">
    <source>
        <dbReference type="ARBA" id="ARBA00022729"/>
    </source>
</evidence>
<accession>A0ABU9RR27</accession>
<dbReference type="Pfam" id="PF13609">
    <property type="entry name" value="Porin_4"/>
    <property type="match status" value="1"/>
</dbReference>
<dbReference type="Proteomes" id="UP001489897">
    <property type="component" value="Unassembled WGS sequence"/>
</dbReference>
<evidence type="ECO:0000259" key="12">
    <source>
        <dbReference type="Pfam" id="PF13609"/>
    </source>
</evidence>
<evidence type="ECO:0000256" key="11">
    <source>
        <dbReference type="SAM" id="SignalP"/>
    </source>
</evidence>
<evidence type="ECO:0000256" key="8">
    <source>
        <dbReference type="ARBA" id="ARBA00023114"/>
    </source>
</evidence>
<sequence>MSKRKIVCVMALCGAAAPAFAQSSVTLYGLIDEGIDYTNNVGGHAVYEMTSGYAQGSRWGLKGTEDLGGDNSAVFQIESGFNASNGTLAQGGRAFGRQAYIGLANERYGTLTFGRQYDAVVDYLAQTTANGNWGGYLFSHPYDNDNTDNTFRLNNTIKYASPTFGGFSFGGTYSFSNDTNFANNRAVSVGAQYTVGEWLIAAAYLNASNPALTSGGAIAGASSTNGADGNFASSRLQIFGAGVSYTAGSATVGFAYTNTYIGQPVANVGYLTGDETIQPVTGPLAGGRVTSLRYQNFEVNGKYQLTPAFYVGADYVYTLVHYDATTGSVKPSIHSVGVMADYNLSKRTDVYLQGAFQLVAGDKTGSSLDQAYVPGAQDLSSTSRQVVVRAAIRHSF</sequence>
<keyword evidence="5" id="KW-0812">Transmembrane</keyword>
<dbReference type="SUPFAM" id="SSF56935">
    <property type="entry name" value="Porins"/>
    <property type="match status" value="1"/>
</dbReference>
<protein>
    <submittedName>
        <fullName evidence="13">Porin</fullName>
    </submittedName>
</protein>
<evidence type="ECO:0000256" key="7">
    <source>
        <dbReference type="ARBA" id="ARBA00023065"/>
    </source>
</evidence>
<evidence type="ECO:0000256" key="1">
    <source>
        <dbReference type="ARBA" id="ARBA00004571"/>
    </source>
</evidence>
<dbReference type="InterPro" id="IPR001702">
    <property type="entry name" value="Porin_Gram-ve"/>
</dbReference>
<name>A0ABU9RR27_9BURK</name>
<keyword evidence="7" id="KW-0406">Ion transport</keyword>
<dbReference type="PANTHER" id="PTHR34501:SF9">
    <property type="entry name" value="MAJOR OUTER MEMBRANE PROTEIN P.IA"/>
    <property type="match status" value="1"/>
</dbReference>
<keyword evidence="14" id="KW-1185">Reference proteome</keyword>
<reference evidence="13 14" key="1">
    <citation type="submission" date="2024-01" db="EMBL/GenBank/DDBJ databases">
        <title>The diversity of rhizobia nodulating Mimosa spp. in eleven states of Brazil covering several biomes is determined by host plant, location, and edaphic factors.</title>
        <authorList>
            <person name="Rouws L."/>
            <person name="Barauna A."/>
            <person name="Beukes C."/>
            <person name="De Faria S.M."/>
            <person name="Gross E."/>
            <person name="Dos Reis Junior F.B."/>
            <person name="Simon M."/>
            <person name="Maluk M."/>
            <person name="Odee D.W."/>
            <person name="Kenicer G."/>
            <person name="Young J.P.W."/>
            <person name="Reis V.M."/>
            <person name="Zilli J."/>
            <person name="James E.K."/>
        </authorList>
    </citation>
    <scope>NUCLEOTIDE SEQUENCE [LARGE SCALE GENOMIC DNA]</scope>
    <source>
        <strain evidence="13 14">JPY167</strain>
    </source>
</reference>
<dbReference type="PRINTS" id="PR00184">
    <property type="entry name" value="NEISSPPORIN"/>
</dbReference>
<evidence type="ECO:0000256" key="10">
    <source>
        <dbReference type="ARBA" id="ARBA00023237"/>
    </source>
</evidence>
<dbReference type="InterPro" id="IPR033900">
    <property type="entry name" value="Gram_neg_porin_domain"/>
</dbReference>
<dbReference type="RefSeq" id="WP_342947082.1">
    <property type="nucleotide sequence ID" value="NZ_JAYMRV010000003.1"/>
</dbReference>
<feature type="signal peptide" evidence="11">
    <location>
        <begin position="1"/>
        <end position="21"/>
    </location>
</feature>
<keyword evidence="10" id="KW-0998">Cell outer membrane</keyword>
<feature type="domain" description="Porin" evidence="12">
    <location>
        <begin position="10"/>
        <end position="356"/>
    </location>
</feature>
<dbReference type="InterPro" id="IPR050298">
    <property type="entry name" value="Gram-neg_bact_OMP"/>
</dbReference>
<keyword evidence="3" id="KW-0813">Transport</keyword>
<feature type="chain" id="PRO_5047378332" evidence="11">
    <location>
        <begin position="22"/>
        <end position="396"/>
    </location>
</feature>
<evidence type="ECO:0000313" key="13">
    <source>
        <dbReference type="EMBL" id="MEM5422018.1"/>
    </source>
</evidence>
<dbReference type="InterPro" id="IPR002299">
    <property type="entry name" value="Porin_Neis"/>
</dbReference>
<comment type="subunit">
    <text evidence="2">Homotrimer.</text>
</comment>
<evidence type="ECO:0000256" key="4">
    <source>
        <dbReference type="ARBA" id="ARBA00022452"/>
    </source>
</evidence>
<gene>
    <name evidence="13" type="ORF">VSR73_13235</name>
</gene>
<keyword evidence="6 11" id="KW-0732">Signal</keyword>
<evidence type="ECO:0000313" key="14">
    <source>
        <dbReference type="Proteomes" id="UP001489897"/>
    </source>
</evidence>
<dbReference type="EMBL" id="JAYMRV010000003">
    <property type="protein sequence ID" value="MEM5422018.1"/>
    <property type="molecule type" value="Genomic_DNA"/>
</dbReference>
<organism evidence="13 14">
    <name type="scientific">Paraburkholderia ferrariae</name>
    <dbReference type="NCBI Taxonomy" id="386056"/>
    <lineage>
        <taxon>Bacteria</taxon>
        <taxon>Pseudomonadati</taxon>
        <taxon>Pseudomonadota</taxon>
        <taxon>Betaproteobacteria</taxon>
        <taxon>Burkholderiales</taxon>
        <taxon>Burkholderiaceae</taxon>
        <taxon>Paraburkholderia</taxon>
    </lineage>
</organism>
<evidence type="ECO:0000256" key="3">
    <source>
        <dbReference type="ARBA" id="ARBA00022448"/>
    </source>
</evidence>
<keyword evidence="4" id="KW-1134">Transmembrane beta strand</keyword>
<dbReference type="CDD" id="cd00342">
    <property type="entry name" value="gram_neg_porins"/>
    <property type="match status" value="1"/>
</dbReference>